<dbReference type="OrthoDB" id="9802248at2"/>
<dbReference type="InterPro" id="IPR036866">
    <property type="entry name" value="RibonucZ/Hydroxyglut_hydro"/>
</dbReference>
<reference evidence="2 3" key="1">
    <citation type="journal article" date="2015" name="Int. J. Syst. Evol. Microbiol.">
        <title>Tumebacillus algifaecis sp. nov., isolated from decomposing algal scum.</title>
        <authorList>
            <person name="Wu Y.F."/>
            <person name="Zhang B."/>
            <person name="Xing P."/>
            <person name="Wu Q.L."/>
            <person name="Liu S.J."/>
        </authorList>
    </citation>
    <scope>NUCLEOTIDE SEQUENCE [LARGE SCALE GENOMIC DNA]</scope>
    <source>
        <strain evidence="2 3">THMBR28</strain>
    </source>
</reference>
<dbReference type="SMART" id="SM00849">
    <property type="entry name" value="Lactamase_B"/>
    <property type="match status" value="1"/>
</dbReference>
<evidence type="ECO:0000259" key="1">
    <source>
        <dbReference type="SMART" id="SM00849"/>
    </source>
</evidence>
<protein>
    <submittedName>
        <fullName evidence="2">MBL fold metallo-hydrolase</fullName>
    </submittedName>
</protein>
<dbReference type="InterPro" id="IPR001279">
    <property type="entry name" value="Metallo-B-lactamas"/>
</dbReference>
<organism evidence="2 3">
    <name type="scientific">Tumebacillus algifaecis</name>
    <dbReference type="NCBI Taxonomy" id="1214604"/>
    <lineage>
        <taxon>Bacteria</taxon>
        <taxon>Bacillati</taxon>
        <taxon>Bacillota</taxon>
        <taxon>Bacilli</taxon>
        <taxon>Bacillales</taxon>
        <taxon>Alicyclobacillaceae</taxon>
        <taxon>Tumebacillus</taxon>
    </lineage>
</organism>
<dbReference type="Pfam" id="PF00753">
    <property type="entry name" value="Lactamase_B"/>
    <property type="match status" value="1"/>
</dbReference>
<keyword evidence="2" id="KW-0378">Hydrolase</keyword>
<dbReference type="CDD" id="cd07721">
    <property type="entry name" value="yflN-like_MBL-fold"/>
    <property type="match status" value="1"/>
</dbReference>
<keyword evidence="3" id="KW-1185">Reference proteome</keyword>
<feature type="domain" description="Metallo-beta-lactamase" evidence="1">
    <location>
        <begin position="22"/>
        <end position="231"/>
    </location>
</feature>
<dbReference type="KEGG" id="tab:CIG75_01065"/>
<gene>
    <name evidence="2" type="ORF">CIG75_01065</name>
</gene>
<dbReference type="PANTHER" id="PTHR42951:SF15">
    <property type="entry name" value="METALLO-BETA-LACTAMASE SUPERFAMILY PROTEIN"/>
    <property type="match status" value="1"/>
</dbReference>
<sequence>MQPTSGLKMLEISAPMMGRVETIFPTLLWDQHTAVLIDAGYPGQLPLLRAAVEQAGLPFEKLSHLILTHQDLDHIGSLPTILEAAPQKIEVLANAVEKPYIEGEQQLLKLTPAAIAQAEASLPPDVPVEWRNAFLSMLQHPPKAPVDKTVTDGEQLPIGGGLTILDTPGHTPGHISLYHAASKTLIAGDALMVVDGQLQGPHPDYTLDMDTAIHSLQTLTRYDIETVICYHGGLFNDQANRRLAQLASELPHL</sequence>
<proteinExistence type="predicted"/>
<dbReference type="PANTHER" id="PTHR42951">
    <property type="entry name" value="METALLO-BETA-LACTAMASE DOMAIN-CONTAINING"/>
    <property type="match status" value="1"/>
</dbReference>
<dbReference type="InterPro" id="IPR050855">
    <property type="entry name" value="NDM-1-like"/>
</dbReference>
<evidence type="ECO:0000313" key="2">
    <source>
        <dbReference type="EMBL" id="ASS73703.1"/>
    </source>
</evidence>
<dbReference type="Gene3D" id="3.60.15.10">
    <property type="entry name" value="Ribonuclease Z/Hydroxyacylglutathione hydrolase-like"/>
    <property type="match status" value="1"/>
</dbReference>
<name>A0A223CX26_9BACL</name>
<dbReference type="EMBL" id="CP022657">
    <property type="protein sequence ID" value="ASS73703.1"/>
    <property type="molecule type" value="Genomic_DNA"/>
</dbReference>
<accession>A0A223CX26</accession>
<dbReference type="Proteomes" id="UP000214688">
    <property type="component" value="Chromosome"/>
</dbReference>
<dbReference type="RefSeq" id="WP_094234963.1">
    <property type="nucleotide sequence ID" value="NZ_CP022657.1"/>
</dbReference>
<dbReference type="SUPFAM" id="SSF56281">
    <property type="entry name" value="Metallo-hydrolase/oxidoreductase"/>
    <property type="match status" value="1"/>
</dbReference>
<evidence type="ECO:0000313" key="3">
    <source>
        <dbReference type="Proteomes" id="UP000214688"/>
    </source>
</evidence>
<dbReference type="GO" id="GO:0016787">
    <property type="term" value="F:hydrolase activity"/>
    <property type="evidence" value="ECO:0007669"/>
    <property type="project" value="UniProtKB-KW"/>
</dbReference>
<dbReference type="AlphaFoldDB" id="A0A223CX26"/>